<keyword evidence="1" id="KW-1133">Transmembrane helix</keyword>
<dbReference type="Proteomes" id="UP000282196">
    <property type="component" value="Unassembled WGS sequence"/>
</dbReference>
<evidence type="ECO:0000313" key="3">
    <source>
        <dbReference type="Proteomes" id="UP000282196"/>
    </source>
</evidence>
<dbReference type="EMBL" id="BGZP01000004">
    <property type="protein sequence ID" value="GBR77555.1"/>
    <property type="molecule type" value="Genomic_DNA"/>
</dbReference>
<proteinExistence type="predicted"/>
<comment type="caution">
    <text evidence="2">The sequence shown here is derived from an EMBL/GenBank/DDBJ whole genome shotgun (WGS) entry which is preliminary data.</text>
</comment>
<organism evidence="2 3">
    <name type="scientific">Candidatus Termititenax dinenymphae</name>
    <dbReference type="NCBI Taxonomy" id="2218523"/>
    <lineage>
        <taxon>Bacteria</taxon>
        <taxon>Bacillati</taxon>
        <taxon>Candidatus Margulisiibacteriota</taxon>
        <taxon>Candidatus Termititenacia</taxon>
        <taxon>Candidatus Termititenacales</taxon>
        <taxon>Candidatus Termititenacaceae</taxon>
        <taxon>Candidatus Termititenax</taxon>
    </lineage>
</organism>
<evidence type="ECO:0000313" key="2">
    <source>
        <dbReference type="EMBL" id="GBR77555.1"/>
    </source>
</evidence>
<protein>
    <submittedName>
        <fullName evidence="2">Uncharacterized protein</fullName>
    </submittedName>
</protein>
<keyword evidence="3" id="KW-1185">Reference proteome</keyword>
<gene>
    <name evidence="2" type="ORF">RDn1_214</name>
</gene>
<keyword evidence="1" id="KW-0812">Transmembrane</keyword>
<evidence type="ECO:0000256" key="1">
    <source>
        <dbReference type="SAM" id="Phobius"/>
    </source>
</evidence>
<feature type="transmembrane region" description="Helical" evidence="1">
    <location>
        <begin position="16"/>
        <end position="33"/>
    </location>
</feature>
<reference evidence="2 3" key="1">
    <citation type="journal article" date="2019" name="ISME J.">
        <title>Genome analyses of uncultured TG2/ZB3 bacteria in 'Margulisbacteria' specifically attached to ectosymbiotic spirochetes of protists in the termite gut.</title>
        <authorList>
            <person name="Utami Y.D."/>
            <person name="Kuwahara H."/>
            <person name="Igai K."/>
            <person name="Murakami T."/>
            <person name="Sugaya K."/>
            <person name="Morikawa T."/>
            <person name="Nagura Y."/>
            <person name="Yuki M."/>
            <person name="Deevong P."/>
            <person name="Inoue T."/>
            <person name="Kihara K."/>
            <person name="Lo N."/>
            <person name="Yamada A."/>
            <person name="Ohkuma M."/>
            <person name="Hongoh Y."/>
        </authorList>
    </citation>
    <scope>NUCLEOTIDE SEQUENCE [LARGE SCALE GENOMIC DNA]</scope>
    <source>
        <strain evidence="2">RsDinE6-01</strain>
    </source>
</reference>
<name>A0A388TMS0_9BACT</name>
<accession>A0A388TMS0</accession>
<keyword evidence="1" id="KW-0472">Membrane</keyword>
<sequence length="336" mass="38278">MGNKVIHTLLNNTVKIGKYFLILFIVFTSLYAMGDKPSDFLVEGGVSYILVQPSNEEKTPTRNYYEYRIYPTEEGFSGSINYFEVTNGKIASAKPLYRLNFNYKGLVSFSGQKNSGQSGNSIIYSYWGAKIVADGDLLTDFSENAIASHPEVNVNFTKYYDKLERIYFQVDNLDTGKSINYPMDENYETLAKKLETSYSAYIKRNEFLKANLGKLSFFSEFQKNGTSFLLNDQYGNPHRLDFTDTGFMVVTQTWNGYRFDYLVMDFSYNDATQIKSNANTASMVFNKAKIYGQMAADFISVIRPIYPITTEFTLSKGEVKAIKLRFANGASLSYFE</sequence>
<dbReference type="AlphaFoldDB" id="A0A388TMS0"/>